<keyword evidence="17" id="KW-1185">Reference proteome</keyword>
<evidence type="ECO:0000256" key="8">
    <source>
        <dbReference type="ARBA" id="ARBA00023242"/>
    </source>
</evidence>
<evidence type="ECO:0000259" key="15">
    <source>
        <dbReference type="PROSITE" id="PS51037"/>
    </source>
</evidence>
<dbReference type="Pfam" id="PF03366">
    <property type="entry name" value="YEATS"/>
    <property type="match status" value="1"/>
</dbReference>
<feature type="compositionally biased region" description="Acidic residues" evidence="14">
    <location>
        <begin position="1153"/>
        <end position="1164"/>
    </location>
</feature>
<keyword evidence="6 13" id="KW-0175">Coiled coil</keyword>
<evidence type="ECO:0000256" key="13">
    <source>
        <dbReference type="SAM" id="Coils"/>
    </source>
</evidence>
<evidence type="ECO:0000256" key="10">
    <source>
        <dbReference type="ARBA" id="ARBA00064752"/>
    </source>
</evidence>
<feature type="domain" description="YEATS" evidence="15">
    <location>
        <begin position="9"/>
        <end position="152"/>
    </location>
</feature>
<dbReference type="FunFam" id="2.60.40.1970:FF:000002">
    <property type="entry name" value="YEATS domain-containing protein 4"/>
    <property type="match status" value="1"/>
</dbReference>
<dbReference type="Gene3D" id="2.60.40.1970">
    <property type="entry name" value="YEATS domain"/>
    <property type="match status" value="1"/>
</dbReference>
<feature type="coiled-coil region" evidence="13">
    <location>
        <begin position="179"/>
        <end position="216"/>
    </location>
</feature>
<proteinExistence type="predicted"/>
<evidence type="ECO:0000256" key="14">
    <source>
        <dbReference type="SAM" id="MobiDB-lite"/>
    </source>
</evidence>
<comment type="subunit">
    <text evidence="10">Component of numerous complexes with chromatin remodeling and histone acetyltransferase activity. Component of the NuA4 histone acetyltransferase complex which contains the catalytic subunit KAT5/TIP60 and the subunits EP400, TRRAP/PAF400, BRD8/SMAP, EPC1, DMAP1/DNMAP1, RUVBL1/TIP49, RUVBL2, ING3, actin, ACTL6A/BAF53A, MORF4L1/MRG15, MORF4L2/MRGX, MRGBP, YEATS4/GAS41, VPS72/YL1 and MEAF6. The NuA4 complex interacts with MYC and the adenovirus E1A protein. Component of a NuA4-related complex which contains EP400, TRRAP/PAF400, SRCAP, BRD8/SMAP, EPC1, DMAP1/DNMAP1, RUVBL1/TIP49, RUVBL2, actin, ACTL6A/BAF53A, VPS72 and YEATS4/GAS41. Interacts with MLLT10/AF10. Also interacts with the SWI/SNF component SMARCB1/BAF47, TACC1 and TACC2, and the nuclear matrix protein NUMA1.</text>
</comment>
<feature type="region of interest" description="Disordered" evidence="14">
    <location>
        <begin position="888"/>
        <end position="927"/>
    </location>
</feature>
<reference evidence="16" key="2">
    <citation type="journal article" date="2023" name="Science">
        <title>Genomic signatures of disease resistance in endangered staghorn corals.</title>
        <authorList>
            <person name="Vollmer S.V."/>
            <person name="Selwyn J.D."/>
            <person name="Despard B.A."/>
            <person name="Roesel C.L."/>
        </authorList>
    </citation>
    <scope>NUCLEOTIDE SEQUENCE</scope>
    <source>
        <strain evidence="16">K2</strain>
    </source>
</reference>
<keyword evidence="7" id="KW-0804">Transcription</keyword>
<dbReference type="CDD" id="cd16909">
    <property type="entry name" value="YEATS_GAS41_like"/>
    <property type="match status" value="1"/>
</dbReference>
<name>A0AAD9Q8J9_ACRCE</name>
<dbReference type="InterPro" id="IPR055129">
    <property type="entry name" value="YEATS_dom"/>
</dbReference>
<organism evidence="16 17">
    <name type="scientific">Acropora cervicornis</name>
    <name type="common">Staghorn coral</name>
    <dbReference type="NCBI Taxonomy" id="6130"/>
    <lineage>
        <taxon>Eukaryota</taxon>
        <taxon>Metazoa</taxon>
        <taxon>Cnidaria</taxon>
        <taxon>Anthozoa</taxon>
        <taxon>Hexacorallia</taxon>
        <taxon>Scleractinia</taxon>
        <taxon>Astrocoeniina</taxon>
        <taxon>Acroporidae</taxon>
        <taxon>Acropora</taxon>
    </lineage>
</organism>
<evidence type="ECO:0000256" key="5">
    <source>
        <dbReference type="ARBA" id="ARBA00023015"/>
    </source>
</evidence>
<evidence type="ECO:0000256" key="6">
    <source>
        <dbReference type="ARBA" id="ARBA00023054"/>
    </source>
</evidence>
<comment type="caution">
    <text evidence="16">The sequence shown here is derived from an EMBL/GenBank/DDBJ whole genome shotgun (WGS) entry which is preliminary data.</text>
</comment>
<protein>
    <recommendedName>
        <fullName evidence="11">YEATS domain-containing protein 4</fullName>
    </recommendedName>
</protein>
<reference evidence="16" key="1">
    <citation type="journal article" date="2023" name="G3 (Bethesda)">
        <title>Whole genome assembly and annotation of the endangered Caribbean coral Acropora cervicornis.</title>
        <authorList>
            <person name="Selwyn J.D."/>
            <person name="Vollmer S.V."/>
        </authorList>
    </citation>
    <scope>NUCLEOTIDE SEQUENCE</scope>
    <source>
        <strain evidence="16">K2</strain>
    </source>
</reference>
<dbReference type="GO" id="GO:0006355">
    <property type="term" value="P:regulation of DNA-templated transcription"/>
    <property type="evidence" value="ECO:0007669"/>
    <property type="project" value="InterPro"/>
</dbReference>
<keyword evidence="3" id="KW-0832">Ubl conjugation</keyword>
<comment type="subcellular location">
    <subcellularLocation>
        <location evidence="12">Nucleus</location>
    </subcellularLocation>
</comment>
<evidence type="ECO:0000256" key="7">
    <source>
        <dbReference type="ARBA" id="ARBA00023163"/>
    </source>
</evidence>
<keyword evidence="4" id="KW-0156">Chromatin regulator</keyword>
<evidence type="ECO:0000256" key="4">
    <source>
        <dbReference type="ARBA" id="ARBA00022853"/>
    </source>
</evidence>
<dbReference type="GO" id="GO:0005654">
    <property type="term" value="C:nucleoplasm"/>
    <property type="evidence" value="ECO:0007669"/>
    <property type="project" value="UniProtKB-ARBA"/>
</dbReference>
<feature type="compositionally biased region" description="Basic and acidic residues" evidence="14">
    <location>
        <begin position="1198"/>
        <end position="1207"/>
    </location>
</feature>
<evidence type="ECO:0000313" key="17">
    <source>
        <dbReference type="Proteomes" id="UP001249851"/>
    </source>
</evidence>
<feature type="compositionally biased region" description="Basic and acidic residues" evidence="14">
    <location>
        <begin position="1095"/>
        <end position="1119"/>
    </location>
</feature>
<dbReference type="PROSITE" id="PS51037">
    <property type="entry name" value="YEATS"/>
    <property type="match status" value="1"/>
</dbReference>
<gene>
    <name evidence="16" type="ORF">P5673_021466</name>
</gene>
<feature type="compositionally biased region" description="Basic residues" evidence="14">
    <location>
        <begin position="1177"/>
        <end position="1190"/>
    </location>
</feature>
<feature type="compositionally biased region" description="Acidic residues" evidence="14">
    <location>
        <begin position="679"/>
        <end position="693"/>
    </location>
</feature>
<evidence type="ECO:0000313" key="16">
    <source>
        <dbReference type="EMBL" id="KAK2556554.1"/>
    </source>
</evidence>
<evidence type="ECO:0000256" key="1">
    <source>
        <dbReference type="ARBA" id="ARBA00022499"/>
    </source>
</evidence>
<feature type="region of interest" description="Disordered" evidence="14">
    <location>
        <begin position="601"/>
        <end position="633"/>
    </location>
</feature>
<keyword evidence="8 12" id="KW-0539">Nucleus</keyword>
<feature type="compositionally biased region" description="Basic and acidic residues" evidence="14">
    <location>
        <begin position="1055"/>
        <end position="1070"/>
    </location>
</feature>
<dbReference type="AlphaFoldDB" id="A0AAD9Q8J9"/>
<dbReference type="EMBL" id="JARQWQ010000055">
    <property type="protein sequence ID" value="KAK2556554.1"/>
    <property type="molecule type" value="Genomic_DNA"/>
</dbReference>
<feature type="region of interest" description="Disordered" evidence="14">
    <location>
        <begin position="763"/>
        <end position="797"/>
    </location>
</feature>
<feature type="compositionally biased region" description="Basic residues" evidence="14">
    <location>
        <begin position="1071"/>
        <end position="1084"/>
    </location>
</feature>
<dbReference type="InterPro" id="IPR005033">
    <property type="entry name" value="YEATS"/>
</dbReference>
<feature type="region of interest" description="Disordered" evidence="14">
    <location>
        <begin position="648"/>
        <end position="703"/>
    </location>
</feature>
<feature type="compositionally biased region" description="Basic and acidic residues" evidence="14">
    <location>
        <begin position="1008"/>
        <end position="1020"/>
    </location>
</feature>
<evidence type="ECO:0000256" key="11">
    <source>
        <dbReference type="ARBA" id="ARBA00068331"/>
    </source>
</evidence>
<sequence length="1207" mass="135394">MASSGDNARVKGVTLIKPVIFGNVSHYFGKKRETDGHTHGWTVFLRPFKNEDMSSYVKKVHFKLHESYANPLRVVTKPPYEVNESGWGEFEIQIKIFFMDPAERPVTLYHLLKLFQTESALASGKKQLVSEFYDEVIFQDPTHMMHQCLLSARQLPPIKHESDWEEIEKRTTSSIGAARQKIGKEISELNEKLKVCKEAIQQMKAEIAKLEQQDQEPKDIASLIPNVVPAGRLYPNEIGLLANDRPAVFIPRYCGSLIAVNPIPSSSMISGHFNNCSETACRSFLEKQPCAMLGISCKCAERDSSSCGTLNQQVFVNITGSKNEKSSQWRCCYCAQNESYCCDMCSKGTVSPTTLLPSRYLRVILIFLMECNQVKDSKDDLKSSLSRAMEGWTNFSRQNVKVKAINCTTGPRPFCGMEVENFKAYHGARRLVSGRTRGTGSKSKQNKGRPFSTNNVIDPKCEAVLADVSVSEKNLSLILKSRDLLRQLQVNDSLVVSLQDEQLIYSSYLLSAVDGSTFSFNQAPTTEPSLPPPTENSSPLTVNLMPLLYAGGGIIGLVTLCVVWKFIKHSWLLHRKKFTAINSDRVDHEKAKRLQKIMEAMEENDTQTQAKTEPFPPASSRGSRFGNEATTQENWTSAKSLVPAYEPTVLHNQRTPPKLILDDQDSDDEAHSDSMTNSADDENIGDILNSDEEQVPRRTSKSLSLLALGNSGYEDEGDTASVREVYKSGRSKIAGPTVANRDDHAQLNLSVLHSVSQRKTSIASSNLSLHSAGEETHFPSTKSNKKPSKQQDSDLQNKGKTLLSSKLKAKNFRKASVTPLDDDNTKLKEAASRTRRNSSLNTQDAANGERRKSSMSTGDNDVLVITPKDRYTRRERDNKVFTFEYDKTSSNHEAEENSPTINKRRKSKVNEWEHTQTSFAKDEEQARKRLTAPVTHGNGRRKSLLAERDEAQLPDMEGTQLTDNLAVSVSKANGRASTPADKGNIRINHEKMTEGLIAPKQGRRKSFRTGEEIKISDENGTKAGTTFDVEDIAGTPLVSDVEEDERTLTKSRRKMKEEVSPIRATEDRMSKAKRKKNKTKKKNKKNADDCECLSDMEKTVLTDSEEYPRTEEISARAEENPVTSTDLEGKDSKKKKKNKKGKKKKSRRKWQESEESSDDVEEKIEEINANTSEPEKRKRKKNQKNARTTRKLSVNSEETNRLSPGRD</sequence>
<keyword evidence="2" id="KW-0341">Growth regulation</keyword>
<dbReference type="InterPro" id="IPR038704">
    <property type="entry name" value="YEAST_sf"/>
</dbReference>
<keyword evidence="5" id="KW-0805">Transcription regulation</keyword>
<dbReference type="GO" id="GO:0006325">
    <property type="term" value="P:chromatin organization"/>
    <property type="evidence" value="ECO:0007669"/>
    <property type="project" value="UniProtKB-KW"/>
</dbReference>
<evidence type="ECO:0000256" key="2">
    <source>
        <dbReference type="ARBA" id="ARBA00022604"/>
    </source>
</evidence>
<dbReference type="PANTHER" id="PTHR47573">
    <property type="entry name" value="PROTEIN AF-9 HOMOLOG"/>
    <property type="match status" value="1"/>
</dbReference>
<comment type="function">
    <text evidence="9">Chromatin reader component of the NuA4 histone acetyltransferase (HAT) complex, a complex involved in transcriptional activation of select genes principally by acetylation of nucleosomal histones H4 and H2A. Specifically recognizes and binds acylated histone H3, with a preference for histone H3 diacetylated at 'Lys-18' and 'Lys-27' (H3K18ac and H3K27ac) or histone H3 diacetylated at 'Lys-14' and 'Lys-27' (H3K14ac and H3K27ac). Also able to recognize and bind crotonylated histone H3. May also recognize and bind histone H3 succinylated at 'Lys-122' (H3K122succ); additional evidences are however required to confirm this result in vivo. Plays a key role in histone variant H2AZ1/H2A.Z deposition into specific chromatin regions: recognizes and binds H3K14ac and H3K27ac on the promoters of actively transcribed genes and recruits NuA4-related complex to deposit H2AZ1/H2A.Z. H2AZ1/H2A.Z deposition is required for maintenance of embryonic stem cell.</text>
</comment>
<feature type="compositionally biased region" description="Basic and acidic residues" evidence="14">
    <location>
        <begin position="823"/>
        <end position="832"/>
    </location>
</feature>
<keyword evidence="1" id="KW-1017">Isopeptide bond</keyword>
<evidence type="ECO:0000256" key="3">
    <source>
        <dbReference type="ARBA" id="ARBA00022843"/>
    </source>
</evidence>
<feature type="compositionally biased region" description="Basic residues" evidence="14">
    <location>
        <begin position="1132"/>
        <end position="1148"/>
    </location>
</feature>
<feature type="compositionally biased region" description="Basic and acidic residues" evidence="14">
    <location>
        <begin position="908"/>
        <end position="927"/>
    </location>
</feature>
<feature type="region of interest" description="Disordered" evidence="14">
    <location>
        <begin position="997"/>
        <end position="1207"/>
    </location>
</feature>
<feature type="region of interest" description="Disordered" evidence="14">
    <location>
        <begin position="814"/>
        <end position="861"/>
    </location>
</feature>
<dbReference type="PANTHER" id="PTHR47573:SF1">
    <property type="entry name" value="PROTEIN AF-9 HOMOLOG"/>
    <property type="match status" value="1"/>
</dbReference>
<evidence type="ECO:0000256" key="12">
    <source>
        <dbReference type="PROSITE-ProRule" id="PRU00376"/>
    </source>
</evidence>
<accession>A0AAD9Q8J9</accession>
<evidence type="ECO:0000256" key="9">
    <source>
        <dbReference type="ARBA" id="ARBA00057736"/>
    </source>
</evidence>
<dbReference type="Proteomes" id="UP001249851">
    <property type="component" value="Unassembled WGS sequence"/>
</dbReference>